<name>A0A7J7LP87_9MAGN</name>
<dbReference type="InterPro" id="IPR017451">
    <property type="entry name" value="F-box-assoc_interact_dom"/>
</dbReference>
<accession>A0A7J7LP87</accession>
<gene>
    <name evidence="2" type="ORF">GIB67_025895</name>
</gene>
<dbReference type="PANTHER" id="PTHR31672:SF13">
    <property type="entry name" value="F-BOX PROTEIN CPR30-LIKE"/>
    <property type="match status" value="1"/>
</dbReference>
<dbReference type="Proteomes" id="UP000541444">
    <property type="component" value="Unassembled WGS sequence"/>
</dbReference>
<dbReference type="Pfam" id="PF08268">
    <property type="entry name" value="FBA_3"/>
    <property type="match status" value="2"/>
</dbReference>
<dbReference type="InterPro" id="IPR050796">
    <property type="entry name" value="SCF_F-box_component"/>
</dbReference>
<keyword evidence="3" id="KW-1185">Reference proteome</keyword>
<protein>
    <recommendedName>
        <fullName evidence="1">F-box associated beta-propeller type 3 domain-containing protein</fullName>
    </recommendedName>
</protein>
<sequence length="533" mass="60919">MIDDPHFAKIYLSLDDNKPMISCPSPSSRFIVLVRRKPTGPLNDELYITEITDEGLVIKATTKIDHPINIYYVRNPSNGLVTFQTSDRRHYICNLATGKCLPIANQPCKRLSIGMGFSLSSREFKVVQVTTNSIVGTQGFHSEFEVVTLGTQERRTVGSLPYKLNESCLYFNGSLHWIVDYDFENMHSESFTMLRIVSFDLDSEAIGEFPKPEISYTSQLDRLKSRSYVLGVLGGYLSLWDLNSYDPLEVWVMKDYKVKESWTVQCVSKPWCHMIDNPRFAKMYLSLDDNKPISTLSNRIMVSLWRALDYERYIAEDTDEGLVIKGAAKIDLPINIYYVQNPSNGLVTLESVLRHYICNPATGKCLPIANQPCKRMSIGMGFSLSKREFKIAQIATYSEVEACTYQSKFEVFILGTQVRRMIGSLPHNLFGSCVYFNGSLHWIVDYDFVNMSSESFTTLRIVSFNLDTETIGEFPNPEISYTSQLDRIKSRTYMLGVLGGYLSLWDFQSSNPLEVWVMKDYKVKESWTKHTLS</sequence>
<feature type="domain" description="F-box associated beta-propeller type 3" evidence="1">
    <location>
        <begin position="332"/>
        <end position="532"/>
    </location>
</feature>
<evidence type="ECO:0000259" key="1">
    <source>
        <dbReference type="Pfam" id="PF08268"/>
    </source>
</evidence>
<feature type="domain" description="F-box associated beta-propeller type 3" evidence="1">
    <location>
        <begin position="62"/>
        <end position="269"/>
    </location>
</feature>
<comment type="caution">
    <text evidence="2">The sequence shown here is derived from an EMBL/GenBank/DDBJ whole genome shotgun (WGS) entry which is preliminary data.</text>
</comment>
<dbReference type="NCBIfam" id="TIGR01640">
    <property type="entry name" value="F_box_assoc_1"/>
    <property type="match status" value="2"/>
</dbReference>
<dbReference type="PANTHER" id="PTHR31672">
    <property type="entry name" value="BNACNNG10540D PROTEIN"/>
    <property type="match status" value="1"/>
</dbReference>
<reference evidence="2 3" key="1">
    <citation type="journal article" date="2020" name="IScience">
        <title>Genome Sequencing of the Endangered Kingdonia uniflora (Circaeasteraceae, Ranunculales) Reveals Potential Mechanisms of Evolutionary Specialization.</title>
        <authorList>
            <person name="Sun Y."/>
            <person name="Deng T."/>
            <person name="Zhang A."/>
            <person name="Moore M.J."/>
            <person name="Landis J.B."/>
            <person name="Lin N."/>
            <person name="Zhang H."/>
            <person name="Zhang X."/>
            <person name="Huang J."/>
            <person name="Zhang X."/>
            <person name="Sun H."/>
            <person name="Wang H."/>
        </authorList>
    </citation>
    <scope>NUCLEOTIDE SEQUENCE [LARGE SCALE GENOMIC DNA]</scope>
    <source>
        <strain evidence="2">TB1705</strain>
        <tissue evidence="2">Leaf</tissue>
    </source>
</reference>
<dbReference type="AlphaFoldDB" id="A0A7J7LP87"/>
<dbReference type="InterPro" id="IPR013187">
    <property type="entry name" value="F-box-assoc_dom_typ3"/>
</dbReference>
<proteinExistence type="predicted"/>
<evidence type="ECO:0000313" key="2">
    <source>
        <dbReference type="EMBL" id="KAF6144485.1"/>
    </source>
</evidence>
<organism evidence="2 3">
    <name type="scientific">Kingdonia uniflora</name>
    <dbReference type="NCBI Taxonomy" id="39325"/>
    <lineage>
        <taxon>Eukaryota</taxon>
        <taxon>Viridiplantae</taxon>
        <taxon>Streptophyta</taxon>
        <taxon>Embryophyta</taxon>
        <taxon>Tracheophyta</taxon>
        <taxon>Spermatophyta</taxon>
        <taxon>Magnoliopsida</taxon>
        <taxon>Ranunculales</taxon>
        <taxon>Circaeasteraceae</taxon>
        <taxon>Kingdonia</taxon>
    </lineage>
</organism>
<evidence type="ECO:0000313" key="3">
    <source>
        <dbReference type="Proteomes" id="UP000541444"/>
    </source>
</evidence>
<dbReference type="EMBL" id="JACGCM010002125">
    <property type="protein sequence ID" value="KAF6144485.1"/>
    <property type="molecule type" value="Genomic_DNA"/>
</dbReference>